<dbReference type="EMBL" id="MU276113">
    <property type="protein sequence ID" value="KAI0041609.1"/>
    <property type="molecule type" value="Genomic_DNA"/>
</dbReference>
<evidence type="ECO:0000313" key="2">
    <source>
        <dbReference type="Proteomes" id="UP000814033"/>
    </source>
</evidence>
<protein>
    <submittedName>
        <fullName evidence="1">Uncharacterized protein</fullName>
    </submittedName>
</protein>
<sequence length="160" mass="18281">MSDSDSSASTVIDVVQRPPRGALFLPRNGWRDLMYTREDHEFFFLQQQPLSDLPHYLWDNVKSPIRPPLLHLGWMLDYDTVMHYTQLNLPHMILCSTKDFSEPMTPSAERTLCGVDWAEALMKHLGLPRFPKDAVRVVVMSDGKGKTKFGLSLGTNHRGI</sequence>
<proteinExistence type="predicted"/>
<evidence type="ECO:0000313" key="1">
    <source>
        <dbReference type="EMBL" id="KAI0041609.1"/>
    </source>
</evidence>
<name>A0ACB8RBY2_9AGAM</name>
<gene>
    <name evidence="1" type="ORF">FA95DRAFT_1576265</name>
</gene>
<dbReference type="Proteomes" id="UP000814033">
    <property type="component" value="Unassembled WGS sequence"/>
</dbReference>
<keyword evidence="2" id="KW-1185">Reference proteome</keyword>
<reference evidence="1" key="1">
    <citation type="submission" date="2021-02" db="EMBL/GenBank/DDBJ databases">
        <authorList>
            <consortium name="DOE Joint Genome Institute"/>
            <person name="Ahrendt S."/>
            <person name="Looney B.P."/>
            <person name="Miyauchi S."/>
            <person name="Morin E."/>
            <person name="Drula E."/>
            <person name="Courty P.E."/>
            <person name="Chicoki N."/>
            <person name="Fauchery L."/>
            <person name="Kohler A."/>
            <person name="Kuo A."/>
            <person name="Labutti K."/>
            <person name="Pangilinan J."/>
            <person name="Lipzen A."/>
            <person name="Riley R."/>
            <person name="Andreopoulos W."/>
            <person name="He G."/>
            <person name="Johnson J."/>
            <person name="Barry K.W."/>
            <person name="Grigoriev I.V."/>
            <person name="Nagy L."/>
            <person name="Hibbett D."/>
            <person name="Henrissat B."/>
            <person name="Matheny P.B."/>
            <person name="Labbe J."/>
            <person name="Martin F."/>
        </authorList>
    </citation>
    <scope>NUCLEOTIDE SEQUENCE</scope>
    <source>
        <strain evidence="1">FP105234-sp</strain>
    </source>
</reference>
<accession>A0ACB8RBY2</accession>
<organism evidence="1 2">
    <name type="scientific">Auriscalpium vulgare</name>
    <dbReference type="NCBI Taxonomy" id="40419"/>
    <lineage>
        <taxon>Eukaryota</taxon>
        <taxon>Fungi</taxon>
        <taxon>Dikarya</taxon>
        <taxon>Basidiomycota</taxon>
        <taxon>Agaricomycotina</taxon>
        <taxon>Agaricomycetes</taxon>
        <taxon>Russulales</taxon>
        <taxon>Auriscalpiaceae</taxon>
        <taxon>Auriscalpium</taxon>
    </lineage>
</organism>
<comment type="caution">
    <text evidence="1">The sequence shown here is derived from an EMBL/GenBank/DDBJ whole genome shotgun (WGS) entry which is preliminary data.</text>
</comment>
<feature type="non-terminal residue" evidence="1">
    <location>
        <position position="160"/>
    </location>
</feature>
<reference evidence="1" key="2">
    <citation type="journal article" date="2022" name="New Phytol.">
        <title>Evolutionary transition to the ectomycorrhizal habit in the genomes of a hyperdiverse lineage of mushroom-forming fungi.</title>
        <authorList>
            <person name="Looney B."/>
            <person name="Miyauchi S."/>
            <person name="Morin E."/>
            <person name="Drula E."/>
            <person name="Courty P.E."/>
            <person name="Kohler A."/>
            <person name="Kuo A."/>
            <person name="LaButti K."/>
            <person name="Pangilinan J."/>
            <person name="Lipzen A."/>
            <person name="Riley R."/>
            <person name="Andreopoulos W."/>
            <person name="He G."/>
            <person name="Johnson J."/>
            <person name="Nolan M."/>
            <person name="Tritt A."/>
            <person name="Barry K.W."/>
            <person name="Grigoriev I.V."/>
            <person name="Nagy L.G."/>
            <person name="Hibbett D."/>
            <person name="Henrissat B."/>
            <person name="Matheny P.B."/>
            <person name="Labbe J."/>
            <person name="Martin F.M."/>
        </authorList>
    </citation>
    <scope>NUCLEOTIDE SEQUENCE</scope>
    <source>
        <strain evidence="1">FP105234-sp</strain>
    </source>
</reference>